<evidence type="ECO:0000256" key="1">
    <source>
        <dbReference type="SAM" id="Phobius"/>
    </source>
</evidence>
<reference evidence="2" key="1">
    <citation type="submission" date="2009-02" db="EMBL/GenBank/DDBJ databases">
        <title>The Genome Sequence of Ajellomyces capsulatus strain G186AR.</title>
        <authorList>
            <consortium name="The Broad Institute Genome Sequencing Platform"/>
            <person name="Champion M."/>
            <person name="Cuomo C."/>
            <person name="Ma L.-J."/>
            <person name="Henn M.R."/>
            <person name="Sil A."/>
            <person name="Goldman B."/>
            <person name="Young S.K."/>
            <person name="Kodira C.D."/>
            <person name="Zeng Q."/>
            <person name="Koehrsen M."/>
            <person name="Alvarado L."/>
            <person name="Berlin A."/>
            <person name="Borenstein D."/>
            <person name="Chen Z."/>
            <person name="Engels R."/>
            <person name="Freedman E."/>
            <person name="Gellesch M."/>
            <person name="Goldberg J."/>
            <person name="Griggs A."/>
            <person name="Gujja S."/>
            <person name="Heiman D."/>
            <person name="Hepburn T."/>
            <person name="Howarth C."/>
            <person name="Jen D."/>
            <person name="Larson L."/>
            <person name="Lewis B."/>
            <person name="Mehta T."/>
            <person name="Park D."/>
            <person name="Pearson M."/>
            <person name="Roberts A."/>
            <person name="Saif S."/>
            <person name="Shea T."/>
            <person name="Shenoy N."/>
            <person name="Sisk P."/>
            <person name="Stolte C."/>
            <person name="Sykes S."/>
            <person name="Walk T."/>
            <person name="White J."/>
            <person name="Yandava C."/>
            <person name="Klein B."/>
            <person name="McEwen J.G."/>
            <person name="Puccia R."/>
            <person name="Goldman G.H."/>
            <person name="Felipe M.S."/>
            <person name="Nino-Vega G."/>
            <person name="San-Blas G."/>
            <person name="Taylor J."/>
            <person name="Mendoza L."/>
            <person name="Galagan J."/>
            <person name="Nusbaum C."/>
            <person name="Birren B."/>
        </authorList>
    </citation>
    <scope>NUCLEOTIDE SEQUENCE</scope>
    <source>
        <strain evidence="2">G186AR</strain>
    </source>
</reference>
<keyword evidence="1" id="KW-0472">Membrane</keyword>
<sequence>MNHKYELTKSRTSYSRTDILTPRNQLGISLFFIIYLSVAYSRRLESPLLEPLGGNDSPTRSPYGPTLLPFKIIVKLWEIIVLSPTKVGCISTLARRNAWYRGVNRERLNPPRNAVHPCFRWTLWETSLSEESPQKSYFTSSSVAEIPPITRSLRPQTSHPPETQHNIYDLHWLCFDRLQCLQRVKSWIAVRGHAAAVDN</sequence>
<accession>C0NEP9</accession>
<evidence type="ECO:0000313" key="2">
    <source>
        <dbReference type="EMBL" id="EEH09720.1"/>
    </source>
</evidence>
<dbReference type="GeneID" id="69034382"/>
<dbReference type="RefSeq" id="XP_045290201.1">
    <property type="nucleotide sequence ID" value="XM_045428415.1"/>
</dbReference>
<keyword evidence="1" id="KW-1133">Transmembrane helix</keyword>
<gene>
    <name evidence="2" type="ORF">HCBG_01365</name>
</gene>
<feature type="transmembrane region" description="Helical" evidence="1">
    <location>
        <begin position="20"/>
        <end position="40"/>
    </location>
</feature>
<proteinExistence type="predicted"/>
<dbReference type="AlphaFoldDB" id="C0NEP9"/>
<dbReference type="Proteomes" id="UP000001631">
    <property type="component" value="Unassembled WGS sequence"/>
</dbReference>
<keyword evidence="3" id="KW-1185">Reference proteome</keyword>
<evidence type="ECO:0000313" key="3">
    <source>
        <dbReference type="Proteomes" id="UP000001631"/>
    </source>
</evidence>
<protein>
    <submittedName>
        <fullName evidence="2">Uncharacterized protein</fullName>
    </submittedName>
</protein>
<dbReference type="HOGENOM" id="CLU_1371833_0_0_1"/>
<dbReference type="InParanoid" id="C0NEP9"/>
<organism evidence="2 3">
    <name type="scientific">Ajellomyces capsulatus (strain G186AR / H82 / ATCC MYA-2454 / RMSCC 2432)</name>
    <name type="common">Darling's disease fungus</name>
    <name type="synonym">Histoplasma capsulatum</name>
    <dbReference type="NCBI Taxonomy" id="447093"/>
    <lineage>
        <taxon>Eukaryota</taxon>
        <taxon>Fungi</taxon>
        <taxon>Dikarya</taxon>
        <taxon>Ascomycota</taxon>
        <taxon>Pezizomycotina</taxon>
        <taxon>Eurotiomycetes</taxon>
        <taxon>Eurotiomycetidae</taxon>
        <taxon>Onygenales</taxon>
        <taxon>Ajellomycetaceae</taxon>
        <taxon>Histoplasma</taxon>
    </lineage>
</organism>
<name>C0NEP9_AJECG</name>
<keyword evidence="1" id="KW-0812">Transmembrane</keyword>
<dbReference type="EMBL" id="GG663364">
    <property type="protein sequence ID" value="EEH09720.1"/>
    <property type="molecule type" value="Genomic_DNA"/>
</dbReference>